<dbReference type="Proteomes" id="UP000219281">
    <property type="component" value="Unassembled WGS sequence"/>
</dbReference>
<dbReference type="OrthoDB" id="794282at2"/>
<evidence type="ECO:0000313" key="1">
    <source>
        <dbReference type="EMBL" id="SOD20559.1"/>
    </source>
</evidence>
<protein>
    <submittedName>
        <fullName evidence="1">Uncharacterized protein</fullName>
    </submittedName>
</protein>
<sequence length="128" mass="14843">MYRKDLITAEIERLAQVLARIMGLKLEGDLAQASLLFNETLNNAFKLPSVILEDGNVTTFEKWLTETDLPAEKLDSLSEFLYYELGISIERNKLIAPRLNLIYKVLAEKHKIVHLVNFHRQEVIQQYL</sequence>
<dbReference type="EMBL" id="OCMT01000005">
    <property type="protein sequence ID" value="SOD20559.1"/>
    <property type="molecule type" value="Genomic_DNA"/>
</dbReference>
<proteinExistence type="predicted"/>
<gene>
    <name evidence="1" type="ORF">SAMN06297358_4284</name>
</gene>
<accession>A0A286AF80</accession>
<keyword evidence="2" id="KW-1185">Reference proteome</keyword>
<name>A0A286AF80_9SPHI</name>
<organism evidence="1 2">
    <name type="scientific">Pedobacter xixiisoli</name>
    <dbReference type="NCBI Taxonomy" id="1476464"/>
    <lineage>
        <taxon>Bacteria</taxon>
        <taxon>Pseudomonadati</taxon>
        <taxon>Bacteroidota</taxon>
        <taxon>Sphingobacteriia</taxon>
        <taxon>Sphingobacteriales</taxon>
        <taxon>Sphingobacteriaceae</taxon>
        <taxon>Pedobacter</taxon>
    </lineage>
</organism>
<evidence type="ECO:0000313" key="2">
    <source>
        <dbReference type="Proteomes" id="UP000219281"/>
    </source>
</evidence>
<dbReference type="RefSeq" id="WP_097134055.1">
    <property type="nucleotide sequence ID" value="NZ_OCMT01000005.1"/>
</dbReference>
<dbReference type="AlphaFoldDB" id="A0A286AF80"/>
<reference evidence="2" key="1">
    <citation type="submission" date="2017-09" db="EMBL/GenBank/DDBJ databases">
        <authorList>
            <person name="Varghese N."/>
            <person name="Submissions S."/>
        </authorList>
    </citation>
    <scope>NUCLEOTIDE SEQUENCE [LARGE SCALE GENOMIC DNA]</scope>
    <source>
        <strain evidence="2">CGMCC 1.12803</strain>
    </source>
</reference>